<dbReference type="PANTHER" id="PTHR37534">
    <property type="entry name" value="TRANSCRIPTIONAL ACTIVATOR PROTEIN UGA3"/>
    <property type="match status" value="1"/>
</dbReference>
<accession>A0ABY6U8Q0</accession>
<evidence type="ECO:0000256" key="2">
    <source>
        <dbReference type="ARBA" id="ARBA00023242"/>
    </source>
</evidence>
<proteinExistence type="predicted"/>
<dbReference type="InterPro" id="IPR021858">
    <property type="entry name" value="Fun_TF"/>
</dbReference>
<organism evidence="3 4">
    <name type="scientific">Bionectria ochroleuca</name>
    <name type="common">Gliocladium roseum</name>
    <dbReference type="NCBI Taxonomy" id="29856"/>
    <lineage>
        <taxon>Eukaryota</taxon>
        <taxon>Fungi</taxon>
        <taxon>Dikarya</taxon>
        <taxon>Ascomycota</taxon>
        <taxon>Pezizomycotina</taxon>
        <taxon>Sordariomycetes</taxon>
        <taxon>Hypocreomycetidae</taxon>
        <taxon>Hypocreales</taxon>
        <taxon>Bionectriaceae</taxon>
        <taxon>Clonostachys</taxon>
    </lineage>
</organism>
<evidence type="ECO:0000313" key="3">
    <source>
        <dbReference type="EMBL" id="VUC27438.1"/>
    </source>
</evidence>
<dbReference type="Pfam" id="PF11951">
    <property type="entry name" value="Fungal_trans_2"/>
    <property type="match status" value="1"/>
</dbReference>
<name>A0ABY6U8Q0_BIOOC</name>
<evidence type="ECO:0000313" key="4">
    <source>
        <dbReference type="Proteomes" id="UP000766486"/>
    </source>
</evidence>
<keyword evidence="4" id="KW-1185">Reference proteome</keyword>
<evidence type="ECO:0008006" key="5">
    <source>
        <dbReference type="Google" id="ProtNLM"/>
    </source>
</evidence>
<dbReference type="PANTHER" id="PTHR37534:SF46">
    <property type="entry name" value="ZN(II)2CYS6 TRANSCRIPTION FACTOR (EUROFUNG)"/>
    <property type="match status" value="1"/>
</dbReference>
<dbReference type="Proteomes" id="UP000766486">
    <property type="component" value="Unassembled WGS sequence"/>
</dbReference>
<reference evidence="3 4" key="1">
    <citation type="submission" date="2019-06" db="EMBL/GenBank/DDBJ databases">
        <authorList>
            <person name="Broberg M."/>
        </authorList>
    </citation>
    <scope>NUCLEOTIDE SEQUENCE [LARGE SCALE GENOMIC DNA]</scope>
</reference>
<comment type="subcellular location">
    <subcellularLocation>
        <location evidence="1">Nucleus</location>
    </subcellularLocation>
</comment>
<keyword evidence="2" id="KW-0539">Nucleus</keyword>
<dbReference type="EMBL" id="CABFNS010000767">
    <property type="protein sequence ID" value="VUC27438.1"/>
    <property type="molecule type" value="Genomic_DNA"/>
</dbReference>
<protein>
    <recommendedName>
        <fullName evidence="5">Transcription factor domain-containing protein</fullName>
    </recommendedName>
</protein>
<gene>
    <name evidence="3" type="ORF">CLO192961_LOCUS208553</name>
</gene>
<sequence>MARAPPDEQLLDSVEAESATVLSLLDHAAIVYFRFVLAPIVYRKLPEHSGPAIVWMLAQKDPMVMHSICAFAGRSVCDKVTLLPGDAQARRSLAMEHYSASLRLLHVVLHDYDRGHGLNCILATLWLMIAYEQKFGDGSGKGLNTHLQGAATLFQERLRDMRGVLSQDFSSNSSAEALTAVMKAGSLEHSISPVTCQLIVWIALLDSGAALNGIGGAFNRVVGECLIGPDADNIALRLSSFQALQARSDMARFAIWTSSYARDQLAEDVQNSQIFTLEAEAGQLRFMLSLLDDPEQATVSDMDSLSSAYRRNHDDTRNTASHQHGCLAIARAIHDINNRYHSLLETANLFQISDMESPSQKRFVINVRYIVSFYHAVVLCFLRIIHGQRPLVREQQVALREIMMLASKAYGDYGDQSLAVFAWPLFVVALESDDMIHKNWIVERYESLARGGENLLRARDALRIVIREQQEFGDRYIGYAELVRREGIGRFVLL</sequence>
<comment type="caution">
    <text evidence="3">The sequence shown here is derived from an EMBL/GenBank/DDBJ whole genome shotgun (WGS) entry which is preliminary data.</text>
</comment>
<evidence type="ECO:0000256" key="1">
    <source>
        <dbReference type="ARBA" id="ARBA00004123"/>
    </source>
</evidence>